<dbReference type="OrthoDB" id="488160at2"/>
<evidence type="ECO:0000256" key="1">
    <source>
        <dbReference type="ARBA" id="ARBA00009981"/>
    </source>
</evidence>
<evidence type="ECO:0000313" key="3">
    <source>
        <dbReference type="Proteomes" id="UP000188929"/>
    </source>
</evidence>
<evidence type="ECO:0000313" key="2">
    <source>
        <dbReference type="EMBL" id="ONH33605.1"/>
    </source>
</evidence>
<comment type="similarity">
    <text evidence="1">Belongs to the phD/YefM antitoxin family.</text>
</comment>
<dbReference type="EMBL" id="MOMC01000003">
    <property type="protein sequence ID" value="ONH33605.1"/>
    <property type="molecule type" value="Genomic_DNA"/>
</dbReference>
<gene>
    <name evidence="2" type="ORF">BL253_00875</name>
</gene>
<dbReference type="STRING" id="1834516.BL253_00875"/>
<comment type="caution">
    <text evidence="2">The sequence shown here is derived from an EMBL/GenBank/DDBJ whole genome shotgun (WGS) entry which is preliminary data.</text>
</comment>
<proteinExistence type="inferred from homology"/>
<accession>A0A1V2IKN5</accession>
<dbReference type="RefSeq" id="WP_076812465.1">
    <property type="nucleotide sequence ID" value="NZ_MOMC01000003.1"/>
</dbReference>
<dbReference type="Proteomes" id="UP000188929">
    <property type="component" value="Unassembled WGS sequence"/>
</dbReference>
<organism evidence="2 3">
    <name type="scientific">Pseudofrankia asymbiotica</name>
    <dbReference type="NCBI Taxonomy" id="1834516"/>
    <lineage>
        <taxon>Bacteria</taxon>
        <taxon>Bacillati</taxon>
        <taxon>Actinomycetota</taxon>
        <taxon>Actinomycetes</taxon>
        <taxon>Frankiales</taxon>
        <taxon>Frankiaceae</taxon>
        <taxon>Pseudofrankia</taxon>
    </lineage>
</organism>
<keyword evidence="3" id="KW-1185">Reference proteome</keyword>
<reference evidence="3" key="1">
    <citation type="submission" date="2016-10" db="EMBL/GenBank/DDBJ databases">
        <title>Frankia sp. NRRL B-16386 Genome sequencing.</title>
        <authorList>
            <person name="Ghodhbane-Gtari F."/>
            <person name="Swanson E."/>
            <person name="Gueddou A."/>
            <person name="Hezbri K."/>
            <person name="Ktari K."/>
            <person name="Nouioui I."/>
            <person name="Morris K."/>
            <person name="Simpson S."/>
            <person name="Abebe-Akele F."/>
            <person name="Thomas K."/>
            <person name="Gtari M."/>
            <person name="Tisa L.S."/>
        </authorList>
    </citation>
    <scope>NUCLEOTIDE SEQUENCE [LARGE SCALE GENOMIC DNA]</scope>
    <source>
        <strain evidence="3">NRRL B-16386</strain>
    </source>
</reference>
<dbReference type="AlphaFoldDB" id="A0A1V2IKN5"/>
<sequence length="87" mass="9724">MTNLRVVTEQLAASRSRSTMRKRCYATRADVRPAAVVLSADDLEFLEETLEVLGNNTLMADIREALTNVEDAAVMTRAEALRLITKR</sequence>
<name>A0A1V2IKN5_9ACTN</name>
<protein>
    <submittedName>
        <fullName evidence="2">Uncharacterized protein</fullName>
    </submittedName>
</protein>
<dbReference type="InterPro" id="IPR036165">
    <property type="entry name" value="YefM-like_sf"/>
</dbReference>
<dbReference type="SUPFAM" id="SSF143120">
    <property type="entry name" value="YefM-like"/>
    <property type="match status" value="1"/>
</dbReference>
<dbReference type="Gene3D" id="3.40.1620.10">
    <property type="entry name" value="YefM-like domain"/>
    <property type="match status" value="1"/>
</dbReference>